<dbReference type="OrthoDB" id="5982901at2759"/>
<dbReference type="AlphaFoldDB" id="A0A7D9HL89"/>
<protein>
    <submittedName>
        <fullName evidence="2">Uncharacterized protein</fullName>
    </submittedName>
</protein>
<gene>
    <name evidence="2" type="ORF">PACLA_8A046775</name>
</gene>
<evidence type="ECO:0000313" key="3">
    <source>
        <dbReference type="Proteomes" id="UP001152795"/>
    </source>
</evidence>
<sequence>MSLETEHRAFANKHRSQIDGLCPDSEKNDGATFGQSLINFMTLATGSVKTALQKPANYKKNINHRRYLQKQLKICSRRKKRSTKAKTGPKAKKGASKQALGTASDVWFGQANCGDIFMASEGNLNQQFSTNNNLFLPYEAAFNGVGSGYNIQNSLTNSTNFQNRFAWNNFTYAGQEQANLLAKQQIDNTSSAFFRDDSLPVMLDEEAEQFLTGEELTRVLDIKDLFVPERAHAENGSNDILKFNSSCTFDENIYNGFQTVPSTTSILSW</sequence>
<keyword evidence="3" id="KW-1185">Reference proteome</keyword>
<name>A0A7D9HL89_PARCT</name>
<dbReference type="PANTHER" id="PTHR33766">
    <property type="entry name" value="PROTEIN FAM181B"/>
    <property type="match status" value="1"/>
</dbReference>
<dbReference type="EMBL" id="CACRXK020000712">
    <property type="protein sequence ID" value="CAB3984248.1"/>
    <property type="molecule type" value="Genomic_DNA"/>
</dbReference>
<accession>A0A7D9HL89</accession>
<evidence type="ECO:0000313" key="2">
    <source>
        <dbReference type="EMBL" id="CAB3984248.1"/>
    </source>
</evidence>
<organism evidence="2 3">
    <name type="scientific">Paramuricea clavata</name>
    <name type="common">Red gorgonian</name>
    <name type="synonym">Violescent sea-whip</name>
    <dbReference type="NCBI Taxonomy" id="317549"/>
    <lineage>
        <taxon>Eukaryota</taxon>
        <taxon>Metazoa</taxon>
        <taxon>Cnidaria</taxon>
        <taxon>Anthozoa</taxon>
        <taxon>Octocorallia</taxon>
        <taxon>Malacalcyonacea</taxon>
        <taxon>Plexauridae</taxon>
        <taxon>Paramuricea</taxon>
    </lineage>
</organism>
<dbReference type="PANTHER" id="PTHR33766:SF1">
    <property type="entry name" value="PROTEIN FAM181A"/>
    <property type="match status" value="1"/>
</dbReference>
<comment type="caution">
    <text evidence="2">The sequence shown here is derived from an EMBL/GenBank/DDBJ whole genome shotgun (WGS) entry which is preliminary data.</text>
</comment>
<dbReference type="InterPro" id="IPR029359">
    <property type="entry name" value="FAM181"/>
</dbReference>
<dbReference type="Proteomes" id="UP001152795">
    <property type="component" value="Unassembled WGS sequence"/>
</dbReference>
<feature type="compositionally biased region" description="Basic residues" evidence="1">
    <location>
        <begin position="76"/>
        <end position="95"/>
    </location>
</feature>
<evidence type="ECO:0000256" key="1">
    <source>
        <dbReference type="SAM" id="MobiDB-lite"/>
    </source>
</evidence>
<feature type="region of interest" description="Disordered" evidence="1">
    <location>
        <begin position="76"/>
        <end position="98"/>
    </location>
</feature>
<reference evidence="2" key="1">
    <citation type="submission" date="2020-04" db="EMBL/GenBank/DDBJ databases">
        <authorList>
            <person name="Alioto T."/>
            <person name="Alioto T."/>
            <person name="Gomez Garrido J."/>
        </authorList>
    </citation>
    <scope>NUCLEOTIDE SEQUENCE</scope>
    <source>
        <strain evidence="2">A484AB</strain>
    </source>
</reference>
<proteinExistence type="predicted"/>